<protein>
    <submittedName>
        <fullName evidence="4">TetR family transcriptional regulator</fullName>
    </submittedName>
</protein>
<gene>
    <name evidence="4" type="ORF">MHIP_19850</name>
</gene>
<dbReference type="InterPro" id="IPR004111">
    <property type="entry name" value="Repressor_TetR_C"/>
</dbReference>
<comment type="caution">
    <text evidence="4">The sequence shown here is derived from an EMBL/GenBank/DDBJ whole genome shotgun (WGS) entry which is preliminary data.</text>
</comment>
<keyword evidence="5" id="KW-1185">Reference proteome</keyword>
<dbReference type="EMBL" id="BLLB01000002">
    <property type="protein sequence ID" value="GFH01502.1"/>
    <property type="molecule type" value="Genomic_DNA"/>
</dbReference>
<dbReference type="InterPro" id="IPR036271">
    <property type="entry name" value="Tet_transcr_reg_TetR-rel_C_sf"/>
</dbReference>
<evidence type="ECO:0000256" key="2">
    <source>
        <dbReference type="ARBA" id="ARBA00023163"/>
    </source>
</evidence>
<evidence type="ECO:0000313" key="4">
    <source>
        <dbReference type="EMBL" id="GFH01502.1"/>
    </source>
</evidence>
<feature type="domain" description="Tetracycline repressor TetR C-terminal" evidence="3">
    <location>
        <begin position="88"/>
        <end position="234"/>
    </location>
</feature>
<dbReference type="RefSeq" id="WP_163888287.1">
    <property type="nucleotide sequence ID" value="NZ_BLLB01000002.1"/>
</dbReference>
<sequence length="235" mass="25756">MDTVDLLWRHHMPRPQRRGRPPKLATDDVVAAAITVADRNGLSFTLRDVAEALSTPVMSLYSYVESREQLLALMVDQCRLDMTHSELSGDWAEQLTAVASDNLQLLDTHPWLAEVESERTVLGPGTLTKYERELGAVQTLPLTDAERDAALTLVLDFVRASARALTHARRERAQETPEQWWDREGAKLAGLGVDERFPLASRIGTAAGQAQNAANNADAAYAFGLSVILAGLAAR</sequence>
<dbReference type="Proteomes" id="UP000465304">
    <property type="component" value="Unassembled WGS sequence"/>
</dbReference>
<keyword evidence="2" id="KW-0804">Transcription</keyword>
<evidence type="ECO:0000256" key="1">
    <source>
        <dbReference type="ARBA" id="ARBA00023015"/>
    </source>
</evidence>
<evidence type="ECO:0000313" key="5">
    <source>
        <dbReference type="Proteomes" id="UP000465304"/>
    </source>
</evidence>
<organism evidence="4 5">
    <name type="scientific">Mycolicibacterium hippocampi</name>
    <dbReference type="NCBI Taxonomy" id="659824"/>
    <lineage>
        <taxon>Bacteria</taxon>
        <taxon>Bacillati</taxon>
        <taxon>Actinomycetota</taxon>
        <taxon>Actinomycetes</taxon>
        <taxon>Mycobacteriales</taxon>
        <taxon>Mycobacteriaceae</taxon>
        <taxon>Mycolicibacterium</taxon>
    </lineage>
</organism>
<accession>A0A7I9ZKF3</accession>
<dbReference type="Gene3D" id="1.10.357.10">
    <property type="entry name" value="Tetracycline Repressor, domain 2"/>
    <property type="match status" value="1"/>
</dbReference>
<dbReference type="SUPFAM" id="SSF46689">
    <property type="entry name" value="Homeodomain-like"/>
    <property type="match status" value="1"/>
</dbReference>
<dbReference type="SUPFAM" id="SSF48498">
    <property type="entry name" value="Tetracyclin repressor-like, C-terminal domain"/>
    <property type="match status" value="1"/>
</dbReference>
<dbReference type="GO" id="GO:0045892">
    <property type="term" value="P:negative regulation of DNA-templated transcription"/>
    <property type="evidence" value="ECO:0007669"/>
    <property type="project" value="InterPro"/>
</dbReference>
<reference evidence="4 5" key="1">
    <citation type="journal article" date="2019" name="Emerg. Microbes Infect.">
        <title>Comprehensive subspecies identification of 175 nontuberculous mycobacteria species based on 7547 genomic profiles.</title>
        <authorList>
            <person name="Matsumoto Y."/>
            <person name="Kinjo T."/>
            <person name="Motooka D."/>
            <person name="Nabeya D."/>
            <person name="Jung N."/>
            <person name="Uechi K."/>
            <person name="Horii T."/>
            <person name="Iida T."/>
            <person name="Fujita J."/>
            <person name="Nakamura S."/>
        </authorList>
    </citation>
    <scope>NUCLEOTIDE SEQUENCE [LARGE SCALE GENOMIC DNA]</scope>
    <source>
        <strain evidence="4 5">JCM 30996</strain>
    </source>
</reference>
<dbReference type="InterPro" id="IPR009057">
    <property type="entry name" value="Homeodomain-like_sf"/>
</dbReference>
<dbReference type="Gene3D" id="1.10.10.60">
    <property type="entry name" value="Homeodomain-like"/>
    <property type="match status" value="1"/>
</dbReference>
<proteinExistence type="predicted"/>
<evidence type="ECO:0000259" key="3">
    <source>
        <dbReference type="Pfam" id="PF02909"/>
    </source>
</evidence>
<keyword evidence="1" id="KW-0805">Transcription regulation</keyword>
<dbReference type="AlphaFoldDB" id="A0A7I9ZKF3"/>
<name>A0A7I9ZKF3_9MYCO</name>
<dbReference type="Pfam" id="PF02909">
    <property type="entry name" value="TetR_C_1"/>
    <property type="match status" value="1"/>
</dbReference>